<feature type="transmembrane region" description="Helical" evidence="2">
    <location>
        <begin position="146"/>
        <end position="167"/>
    </location>
</feature>
<evidence type="ECO:0000313" key="3">
    <source>
        <dbReference type="EMBL" id="MBT0767517.1"/>
    </source>
</evidence>
<keyword evidence="2" id="KW-0472">Membrane</keyword>
<feature type="compositionally biased region" description="Low complexity" evidence="1">
    <location>
        <begin position="228"/>
        <end position="260"/>
    </location>
</feature>
<dbReference type="RefSeq" id="WP_214153506.1">
    <property type="nucleotide sequence ID" value="NZ_JAHBAY010000001.1"/>
</dbReference>
<evidence type="ECO:0000256" key="1">
    <source>
        <dbReference type="SAM" id="MobiDB-lite"/>
    </source>
</evidence>
<proteinExistence type="predicted"/>
<comment type="caution">
    <text evidence="3">The sequence shown here is derived from an EMBL/GenBank/DDBJ whole genome shotgun (WGS) entry which is preliminary data.</text>
</comment>
<dbReference type="EMBL" id="JAHBAY010000001">
    <property type="protein sequence ID" value="MBT0767517.1"/>
    <property type="molecule type" value="Genomic_DNA"/>
</dbReference>
<feature type="compositionally biased region" description="Polar residues" evidence="1">
    <location>
        <begin position="1"/>
        <end position="13"/>
    </location>
</feature>
<keyword evidence="2" id="KW-0812">Transmembrane</keyword>
<feature type="compositionally biased region" description="Gly residues" evidence="1">
    <location>
        <begin position="183"/>
        <end position="208"/>
    </location>
</feature>
<reference evidence="3 4" key="1">
    <citation type="submission" date="2021-05" db="EMBL/GenBank/DDBJ databases">
        <title>Kineosporia and Streptomyces sp. nov. two new marine actinobacteria isolated from Coral.</title>
        <authorList>
            <person name="Buangrab K."/>
            <person name="Sutthacheep M."/>
            <person name="Yeemin T."/>
            <person name="Harunari E."/>
            <person name="Igarashi Y."/>
            <person name="Kanchanasin P."/>
            <person name="Tanasupawat S."/>
            <person name="Phongsopitanun W."/>
        </authorList>
    </citation>
    <scope>NUCLEOTIDE SEQUENCE [LARGE SCALE GENOMIC DNA]</scope>
    <source>
        <strain evidence="3 4">J2-2</strain>
    </source>
</reference>
<sequence>MAENQGQTIATPVNNNQPAASQNDAQQQNAPMWASPQPSQTEHPQTHTQTQAQPVAPGQFDQTGTAPAGAFQPNPAFGQQPAGLPAGSGVVQQPVQPHGQPGPYATNQPPLTFEVPQEQLAGAPAAPAAGGNASGGFAEKLKTPMAAAIIGGVLLLGVGFATGYVVGHDQGSSSTSSSDSQTGFGGGMGGFPGGQGQGGTGQGQGGTGTNPFGQSQGGTGTGQGQSGTGTNPFSQGQGQSGTGQSQDGTTGQSQGGTTTEDGSDLTQTQ</sequence>
<accession>A0ABS5T8X3</accession>
<feature type="compositionally biased region" description="Low complexity" evidence="1">
    <location>
        <begin position="169"/>
        <end position="182"/>
    </location>
</feature>
<feature type="compositionally biased region" description="Gly residues" evidence="1">
    <location>
        <begin position="215"/>
        <end position="227"/>
    </location>
</feature>
<feature type="region of interest" description="Disordered" evidence="1">
    <location>
        <begin position="168"/>
        <end position="269"/>
    </location>
</feature>
<feature type="compositionally biased region" description="Low complexity" evidence="1">
    <location>
        <begin position="87"/>
        <end position="103"/>
    </location>
</feature>
<dbReference type="Proteomes" id="UP001197247">
    <property type="component" value="Unassembled WGS sequence"/>
</dbReference>
<evidence type="ECO:0000313" key="4">
    <source>
        <dbReference type="Proteomes" id="UP001197247"/>
    </source>
</evidence>
<evidence type="ECO:0000256" key="2">
    <source>
        <dbReference type="SAM" id="Phobius"/>
    </source>
</evidence>
<name>A0ABS5T8X3_9ACTN</name>
<protein>
    <submittedName>
        <fullName evidence="3">Uncharacterized protein</fullName>
    </submittedName>
</protein>
<keyword evidence="4" id="KW-1185">Reference proteome</keyword>
<keyword evidence="2" id="KW-1133">Transmembrane helix</keyword>
<feature type="region of interest" description="Disordered" evidence="1">
    <location>
        <begin position="1"/>
        <end position="110"/>
    </location>
</feature>
<organism evidence="3 4">
    <name type="scientific">Kineosporia corallincola</name>
    <dbReference type="NCBI Taxonomy" id="2835133"/>
    <lineage>
        <taxon>Bacteria</taxon>
        <taxon>Bacillati</taxon>
        <taxon>Actinomycetota</taxon>
        <taxon>Actinomycetes</taxon>
        <taxon>Kineosporiales</taxon>
        <taxon>Kineosporiaceae</taxon>
        <taxon>Kineosporia</taxon>
    </lineage>
</organism>
<feature type="compositionally biased region" description="Low complexity" evidence="1">
    <location>
        <begin position="14"/>
        <end position="54"/>
    </location>
</feature>
<gene>
    <name evidence="3" type="ORF">KIH74_01190</name>
</gene>